<feature type="transmembrane region" description="Helical" evidence="1">
    <location>
        <begin position="241"/>
        <end position="262"/>
    </location>
</feature>
<feature type="transmembrane region" description="Helical" evidence="1">
    <location>
        <begin position="97"/>
        <end position="115"/>
    </location>
</feature>
<accession>A0A1F7GXI4</accession>
<dbReference type="PANTHER" id="PTHR22911">
    <property type="entry name" value="ACYL-MALONYL CONDENSING ENZYME-RELATED"/>
    <property type="match status" value="1"/>
</dbReference>
<feature type="transmembrane region" description="Helical" evidence="1">
    <location>
        <begin position="67"/>
        <end position="85"/>
    </location>
</feature>
<gene>
    <name evidence="3" type="ORF">A3C24_01775</name>
</gene>
<dbReference type="InterPro" id="IPR037185">
    <property type="entry name" value="EmrE-like"/>
</dbReference>
<feature type="transmembrane region" description="Helical" evidence="1">
    <location>
        <begin position="183"/>
        <end position="202"/>
    </location>
</feature>
<dbReference type="AlphaFoldDB" id="A0A1F7GXI4"/>
<feature type="domain" description="EamA" evidence="2">
    <location>
        <begin position="2"/>
        <end position="137"/>
    </location>
</feature>
<dbReference type="GO" id="GO:0016020">
    <property type="term" value="C:membrane"/>
    <property type="evidence" value="ECO:0007669"/>
    <property type="project" value="InterPro"/>
</dbReference>
<feature type="transmembrane region" description="Helical" evidence="1">
    <location>
        <begin position="6"/>
        <end position="23"/>
    </location>
</feature>
<protein>
    <recommendedName>
        <fullName evidence="2">EamA domain-containing protein</fullName>
    </recommendedName>
</protein>
<evidence type="ECO:0000313" key="4">
    <source>
        <dbReference type="Proteomes" id="UP000177159"/>
    </source>
</evidence>
<evidence type="ECO:0000256" key="1">
    <source>
        <dbReference type="SAM" id="Phobius"/>
    </source>
</evidence>
<dbReference type="InterPro" id="IPR000620">
    <property type="entry name" value="EamA_dom"/>
</dbReference>
<dbReference type="PANTHER" id="PTHR22911:SF137">
    <property type="entry name" value="SOLUTE CARRIER FAMILY 35 MEMBER G2-RELATED"/>
    <property type="match status" value="1"/>
</dbReference>
<feature type="transmembrane region" description="Helical" evidence="1">
    <location>
        <begin position="121"/>
        <end position="140"/>
    </location>
</feature>
<comment type="caution">
    <text evidence="3">The sequence shown here is derived from an EMBL/GenBank/DDBJ whole genome shotgun (WGS) entry which is preliminary data.</text>
</comment>
<dbReference type="Pfam" id="PF00892">
    <property type="entry name" value="EamA"/>
    <property type="match status" value="2"/>
</dbReference>
<name>A0A1F7GXI4_9BACT</name>
<organism evidence="3 4">
    <name type="scientific">Candidatus Roizmanbacteria bacterium RIFCSPHIGHO2_02_FULL_37_24</name>
    <dbReference type="NCBI Taxonomy" id="1802037"/>
    <lineage>
        <taxon>Bacteria</taxon>
        <taxon>Candidatus Roizmaniibacteriota</taxon>
    </lineage>
</organism>
<evidence type="ECO:0000313" key="3">
    <source>
        <dbReference type="EMBL" id="OGK23504.1"/>
    </source>
</evidence>
<dbReference type="Proteomes" id="UP000177159">
    <property type="component" value="Unassembled WGS sequence"/>
</dbReference>
<keyword evidence="1" id="KW-0472">Membrane</keyword>
<feature type="domain" description="EamA" evidence="2">
    <location>
        <begin position="156"/>
        <end position="285"/>
    </location>
</feature>
<keyword evidence="1" id="KW-0812">Transmembrane</keyword>
<feature type="transmembrane region" description="Helical" evidence="1">
    <location>
        <begin position="214"/>
        <end position="235"/>
    </location>
</feature>
<evidence type="ECO:0000259" key="2">
    <source>
        <dbReference type="Pfam" id="PF00892"/>
    </source>
</evidence>
<feature type="transmembrane region" description="Helical" evidence="1">
    <location>
        <begin position="35"/>
        <end position="55"/>
    </location>
</feature>
<reference evidence="3 4" key="1">
    <citation type="journal article" date="2016" name="Nat. Commun.">
        <title>Thousands of microbial genomes shed light on interconnected biogeochemical processes in an aquifer system.</title>
        <authorList>
            <person name="Anantharaman K."/>
            <person name="Brown C.T."/>
            <person name="Hug L.A."/>
            <person name="Sharon I."/>
            <person name="Castelle C.J."/>
            <person name="Probst A.J."/>
            <person name="Thomas B.C."/>
            <person name="Singh A."/>
            <person name="Wilkins M.J."/>
            <person name="Karaoz U."/>
            <person name="Brodie E.L."/>
            <person name="Williams K.H."/>
            <person name="Hubbard S.S."/>
            <person name="Banfield J.F."/>
        </authorList>
    </citation>
    <scope>NUCLEOTIDE SEQUENCE [LARGE SCALE GENOMIC DNA]</scope>
</reference>
<dbReference type="EMBL" id="MFZM01000020">
    <property type="protein sequence ID" value="OGK23504.1"/>
    <property type="molecule type" value="Genomic_DNA"/>
</dbReference>
<dbReference type="SUPFAM" id="SSF103481">
    <property type="entry name" value="Multidrug resistance efflux transporter EmrE"/>
    <property type="match status" value="2"/>
</dbReference>
<feature type="transmembrane region" description="Helical" evidence="1">
    <location>
        <begin position="152"/>
        <end position="171"/>
    </location>
</feature>
<proteinExistence type="predicted"/>
<sequence length="286" mass="32530">MSWLFFTLVNVFANGTVAFLFKRESKRLKITHIEIIFYSFFISVLFFTPFFIFYWLSNGISVERGGFPYFFVAQLFGIIATIYFVKAYSIGEISIIGPLESLRPFFVVILAILFLQEIPTSSMILGTIFIVVGAMLLHFHKNMNLRLDSVQLKPTLYILISTFLYGSNAIIDRKALAYIEPIAYAYFLFIALSLFFGLYLRARGRKFDINLLKNRTIIAIGVLVVIGNVAIFLALKDASPNFVVPVQMTRSLYLAFLGFIFLGEKGYIRKIIAALLMLTGVTLLMQ</sequence>
<keyword evidence="1" id="KW-1133">Transmembrane helix</keyword>